<reference evidence="1 2" key="1">
    <citation type="submission" date="2017-01" db="EMBL/GenBank/DDBJ databases">
        <title>The cable genome- insights into the physiology and evolution of filamentous bacteria capable of sulfide oxidation via long distance electron transfer.</title>
        <authorList>
            <person name="Schreiber L."/>
            <person name="Bjerg J.T."/>
            <person name="Boggild A."/>
            <person name="Van De Vossenberg J."/>
            <person name="Meysman F."/>
            <person name="Nielsen L.P."/>
            <person name="Schramm A."/>
            <person name="Kjeldsen K.U."/>
        </authorList>
    </citation>
    <scope>NUCLEOTIDE SEQUENCE [LARGE SCALE GENOMIC DNA]</scope>
    <source>
        <strain evidence="1">MCF</strain>
    </source>
</reference>
<dbReference type="EMBL" id="MTKO01000068">
    <property type="protein sequence ID" value="RWX46207.1"/>
    <property type="molecule type" value="Genomic_DNA"/>
</dbReference>
<evidence type="ECO:0008006" key="3">
    <source>
        <dbReference type="Google" id="ProtNLM"/>
    </source>
</evidence>
<comment type="caution">
    <text evidence="1">The sequence shown here is derived from an EMBL/GenBank/DDBJ whole genome shotgun (WGS) entry which is preliminary data.</text>
</comment>
<sequence length="116" mass="13279">MKITFVYNADSGKINTLLDIGHKILRPDTYSCNLCSLTHGVFSEKEEWRQYRETTQHELEFLHKDEFEEKYGKETGYTYPVALKANDDASFEVLLATEEINALSGIEELVSKLPTA</sequence>
<name>A0A3S3UB55_9BACT</name>
<organism evidence="1 2">
    <name type="scientific">Candidatus Electrothrix aarhusensis</name>
    <dbReference type="NCBI Taxonomy" id="1859131"/>
    <lineage>
        <taxon>Bacteria</taxon>
        <taxon>Pseudomonadati</taxon>
        <taxon>Thermodesulfobacteriota</taxon>
        <taxon>Desulfobulbia</taxon>
        <taxon>Desulfobulbales</taxon>
        <taxon>Desulfobulbaceae</taxon>
        <taxon>Candidatus Electrothrix</taxon>
    </lineage>
</organism>
<gene>
    <name evidence="1" type="ORF">H206_00379</name>
</gene>
<keyword evidence="2" id="KW-1185">Reference proteome</keyword>
<accession>A0A3S3UB55</accession>
<proteinExistence type="predicted"/>
<evidence type="ECO:0000313" key="1">
    <source>
        <dbReference type="EMBL" id="RWX46207.1"/>
    </source>
</evidence>
<dbReference type="Proteomes" id="UP000287853">
    <property type="component" value="Unassembled WGS sequence"/>
</dbReference>
<dbReference type="AlphaFoldDB" id="A0A3S3UB55"/>
<protein>
    <recommendedName>
        <fullName evidence="3">GTPase</fullName>
    </recommendedName>
</protein>
<evidence type="ECO:0000313" key="2">
    <source>
        <dbReference type="Proteomes" id="UP000287853"/>
    </source>
</evidence>